<evidence type="ECO:0000313" key="1">
    <source>
        <dbReference type="EMBL" id="RKT51959.1"/>
    </source>
</evidence>
<proteinExistence type="predicted"/>
<accession>A0A495VRB3</accession>
<sequence length="477" mass="50609">MTTRTEWDEAVQALLLGAHRAGTTPADLLDRCAALGVAAHAARLPAPVATPPLAPAPASADRVAGDRARAVLAQILALDDQIVLTEWCGLASGAGVVAAAKDLPALLGLATTHPGLRQAVGTVLGARGRWLAAVRPGWSWASGAGVADEVDLAEALDLPGASRVAALRRARLADPDGTRAFLAEQFAVQRRATDRQALVAALEAGLSAADEPLLERALDDRAIGVHDEALRLLRALPGSRLAERAAERLHRGLLPTADGFDVRGGELWTEAEPSPEEARDLLRDGSETGVAGRLRGAAASVPPAHWTSRLAADDAGAARELARGPWAAALLRGVAQRLRLAADATPWAVAATRALTGMEQLEMLAALPPDLAARTIVDVSRGWNYDLLDHACSQLPGPWPARATEALLDRYAHVRDPRWRAGRPPAVLLARGDAEVLGAHWDRITERWPEHTADLDVLRLRMQLRDAFATRPEGLRP</sequence>
<evidence type="ECO:0000313" key="2">
    <source>
        <dbReference type="Proteomes" id="UP000282084"/>
    </source>
</evidence>
<gene>
    <name evidence="1" type="ORF">C8E97_0450</name>
</gene>
<organism evidence="1 2">
    <name type="scientific">Saccharothrix australiensis</name>
    <dbReference type="NCBI Taxonomy" id="2072"/>
    <lineage>
        <taxon>Bacteria</taxon>
        <taxon>Bacillati</taxon>
        <taxon>Actinomycetota</taxon>
        <taxon>Actinomycetes</taxon>
        <taxon>Pseudonocardiales</taxon>
        <taxon>Pseudonocardiaceae</taxon>
        <taxon>Saccharothrix</taxon>
    </lineage>
</organism>
<name>A0A495VRB3_9PSEU</name>
<dbReference type="Pfam" id="PF18944">
    <property type="entry name" value="DUF5691"/>
    <property type="match status" value="1"/>
</dbReference>
<dbReference type="AlphaFoldDB" id="A0A495VRB3"/>
<comment type="caution">
    <text evidence="1">The sequence shown here is derived from an EMBL/GenBank/DDBJ whole genome shotgun (WGS) entry which is preliminary data.</text>
</comment>
<reference evidence="1 2" key="1">
    <citation type="submission" date="2018-10" db="EMBL/GenBank/DDBJ databases">
        <title>Sequencing the genomes of 1000 actinobacteria strains.</title>
        <authorList>
            <person name="Klenk H.-P."/>
        </authorList>
    </citation>
    <scope>NUCLEOTIDE SEQUENCE [LARGE SCALE GENOMIC DNA]</scope>
    <source>
        <strain evidence="1 2">DSM 43800</strain>
    </source>
</reference>
<dbReference type="RefSeq" id="WP_121001151.1">
    <property type="nucleotide sequence ID" value="NZ_RBXO01000001.1"/>
</dbReference>
<keyword evidence="2" id="KW-1185">Reference proteome</keyword>
<dbReference type="OrthoDB" id="262508at2"/>
<dbReference type="Proteomes" id="UP000282084">
    <property type="component" value="Unassembled WGS sequence"/>
</dbReference>
<dbReference type="EMBL" id="RBXO01000001">
    <property type="protein sequence ID" value="RKT51959.1"/>
    <property type="molecule type" value="Genomic_DNA"/>
</dbReference>
<protein>
    <submittedName>
        <fullName evidence="1">Uncharacterized protein</fullName>
    </submittedName>
</protein>
<dbReference type="InterPro" id="IPR043746">
    <property type="entry name" value="DUF5691"/>
</dbReference>